<gene>
    <name evidence="1" type="ORF">BMW23_0836</name>
</gene>
<protein>
    <recommendedName>
        <fullName evidence="3">Ankyrin repeat protein</fullName>
    </recommendedName>
</protein>
<organism evidence="1">
    <name type="scientific">Bodo saltans virus</name>
    <dbReference type="NCBI Taxonomy" id="2024608"/>
    <lineage>
        <taxon>Viruses</taxon>
        <taxon>Varidnaviria</taxon>
        <taxon>Bamfordvirae</taxon>
        <taxon>Nucleocytoviricota</taxon>
        <taxon>Megaviricetes</taxon>
        <taxon>Imitervirales</taxon>
        <taxon>Mimiviridae</taxon>
        <taxon>Klosneuvirinae</taxon>
        <taxon>Theiavirus</taxon>
        <taxon>Theiavirus salishense</taxon>
    </lineage>
</organism>
<proteinExistence type="predicted"/>
<sequence>MAKSYADIVKLQLNKEIQTQIVTFPIENGSALTECCYDHKDAIKQSHIKCLQKMILKYGTVFKSKRTNGWGDDCIVYDDICTYAIEKGNYKMCKWLLDNNYFQKSIPDNELRLKYNNRHIPYYLYSKNSVLEKYATSQIFELLKHLYDKTTLNLDYVKNNIDSDIFWYVRLELVKHAYEKYNNKISIYDAIAQGRIDLIKFCIDNNFEYDIELCLEYSYKYLKELKNQVNVDDIWKCIGLEFSKYQYVIIDMLEKTIIPFFLQKKIE</sequence>
<evidence type="ECO:0000313" key="2">
    <source>
        <dbReference type="Proteomes" id="UP000240325"/>
    </source>
</evidence>
<evidence type="ECO:0008006" key="3">
    <source>
        <dbReference type="Google" id="ProtNLM"/>
    </source>
</evidence>
<dbReference type="EMBL" id="MF782455">
    <property type="protein sequence ID" value="ATZ80882.1"/>
    <property type="molecule type" value="Genomic_DNA"/>
</dbReference>
<name>A0A2H4UVD5_9VIRU</name>
<accession>A0A2H4UVD5</accession>
<dbReference type="Proteomes" id="UP000240325">
    <property type="component" value="Segment"/>
</dbReference>
<evidence type="ECO:0000313" key="1">
    <source>
        <dbReference type="EMBL" id="ATZ80882.1"/>
    </source>
</evidence>
<dbReference type="SUPFAM" id="SSF140860">
    <property type="entry name" value="Pseudo ankyrin repeat-like"/>
    <property type="match status" value="1"/>
</dbReference>
<keyword evidence="2" id="KW-1185">Reference proteome</keyword>
<reference evidence="1" key="1">
    <citation type="journal article" date="2017" name="Elife">
        <title>The kinetoplastid-infecting Bodo saltans virus (BsV), a window into the most abundant giant viruses in the sea.</title>
        <authorList>
            <person name="Deeg C.M."/>
            <person name="Chow C.-E.T."/>
            <person name="Suttle C.A."/>
        </authorList>
    </citation>
    <scope>NUCLEOTIDE SEQUENCE</scope>
    <source>
        <strain evidence="1">NG1</strain>
    </source>
</reference>